<name>A0ABV8QS55_9BACT</name>
<dbReference type="EMBL" id="JBHSCZ010000001">
    <property type="protein sequence ID" value="MFC4262480.1"/>
    <property type="molecule type" value="Genomic_DNA"/>
</dbReference>
<gene>
    <name evidence="1" type="ORF">ACFOWM_06310</name>
</gene>
<evidence type="ECO:0000313" key="2">
    <source>
        <dbReference type="Proteomes" id="UP001595907"/>
    </source>
</evidence>
<dbReference type="RefSeq" id="WP_379707928.1">
    <property type="nucleotide sequence ID" value="NZ_JBHSCZ010000001.1"/>
</dbReference>
<evidence type="ECO:0000313" key="1">
    <source>
        <dbReference type="EMBL" id="MFC4262480.1"/>
    </source>
</evidence>
<sequence length="95" mass="10388">MRQDILIDESGVPIVTNGDFTIGESDAQHIELLLKTSPNEWKANSIVGIAIRKALSGNLNGVIKRNIRVQLEADGYKEKTITENENGINVIATTI</sequence>
<reference evidence="2" key="1">
    <citation type="journal article" date="2019" name="Int. J. Syst. Evol. Microbiol.">
        <title>The Global Catalogue of Microorganisms (GCM) 10K type strain sequencing project: providing services to taxonomists for standard genome sequencing and annotation.</title>
        <authorList>
            <consortium name="The Broad Institute Genomics Platform"/>
            <consortium name="The Broad Institute Genome Sequencing Center for Infectious Disease"/>
            <person name="Wu L."/>
            <person name="Ma J."/>
        </authorList>
    </citation>
    <scope>NUCLEOTIDE SEQUENCE [LARGE SCALE GENOMIC DNA]</scope>
    <source>
        <strain evidence="2">CECT 8289</strain>
    </source>
</reference>
<keyword evidence="2" id="KW-1185">Reference proteome</keyword>
<proteinExistence type="predicted"/>
<organism evidence="1 2">
    <name type="scientific">Ferruginibacter yonginensis</name>
    <dbReference type="NCBI Taxonomy" id="1310416"/>
    <lineage>
        <taxon>Bacteria</taxon>
        <taxon>Pseudomonadati</taxon>
        <taxon>Bacteroidota</taxon>
        <taxon>Chitinophagia</taxon>
        <taxon>Chitinophagales</taxon>
        <taxon>Chitinophagaceae</taxon>
        <taxon>Ferruginibacter</taxon>
    </lineage>
</organism>
<dbReference type="Proteomes" id="UP001595907">
    <property type="component" value="Unassembled WGS sequence"/>
</dbReference>
<comment type="caution">
    <text evidence="1">The sequence shown here is derived from an EMBL/GenBank/DDBJ whole genome shotgun (WGS) entry which is preliminary data.</text>
</comment>
<accession>A0ABV8QS55</accession>
<protein>
    <submittedName>
        <fullName evidence="1">Uncharacterized protein</fullName>
    </submittedName>
</protein>